<reference evidence="1" key="1">
    <citation type="submission" date="2019-08" db="EMBL/GenBank/DDBJ databases">
        <authorList>
            <person name="Kucharzyk K."/>
            <person name="Murdoch R.W."/>
            <person name="Higgins S."/>
            <person name="Loffler F."/>
        </authorList>
    </citation>
    <scope>NUCLEOTIDE SEQUENCE</scope>
</reference>
<proteinExistence type="predicted"/>
<accession>A0A645HIP4</accession>
<name>A0A645HIP4_9ZZZZ</name>
<dbReference type="EMBL" id="VSSQ01094289">
    <property type="protein sequence ID" value="MPN38827.1"/>
    <property type="molecule type" value="Genomic_DNA"/>
</dbReference>
<sequence>MLEIILSMATMVLAVQVLILQNHYTNKLSELTILLNTVLDLVDSGKLNPDHLDRLRLKIFNSSQ</sequence>
<evidence type="ECO:0000313" key="1">
    <source>
        <dbReference type="EMBL" id="MPN38827.1"/>
    </source>
</evidence>
<organism evidence="1">
    <name type="scientific">bioreactor metagenome</name>
    <dbReference type="NCBI Taxonomy" id="1076179"/>
    <lineage>
        <taxon>unclassified sequences</taxon>
        <taxon>metagenomes</taxon>
        <taxon>ecological metagenomes</taxon>
    </lineage>
</organism>
<gene>
    <name evidence="1" type="ORF">SDC9_186352</name>
</gene>
<protein>
    <submittedName>
        <fullName evidence="1">Uncharacterized protein</fullName>
    </submittedName>
</protein>
<comment type="caution">
    <text evidence="1">The sequence shown here is derived from an EMBL/GenBank/DDBJ whole genome shotgun (WGS) entry which is preliminary data.</text>
</comment>
<dbReference type="AlphaFoldDB" id="A0A645HIP4"/>